<protein>
    <submittedName>
        <fullName evidence="1">Uncharacterized protein</fullName>
    </submittedName>
</protein>
<reference evidence="1" key="1">
    <citation type="journal article" date="2009" name="Plant Mol. Biol.">
        <title>Insights into corn genes derived from large-scale cDNA sequencing.</title>
        <authorList>
            <person name="Alexandrov N.N."/>
            <person name="Brover V.V."/>
            <person name="Freidin S."/>
            <person name="Troukhan M.E."/>
            <person name="Tatarinova T.V."/>
            <person name="Zhang H."/>
            <person name="Swaller T.J."/>
            <person name="Lu Y.P."/>
            <person name="Bouck J."/>
            <person name="Flavell R.B."/>
            <person name="Feldmann K.A."/>
        </authorList>
    </citation>
    <scope>NUCLEOTIDE SEQUENCE</scope>
</reference>
<dbReference type="AlphaFoldDB" id="B6U3C8"/>
<proteinExistence type="evidence at transcript level"/>
<name>B6U3C8_MAIZE</name>
<accession>B6U3C8</accession>
<sequence>MRNLKLCMVRTMMKTKMTRMMMIMIQRPRGLLEGEGQQRTTC</sequence>
<evidence type="ECO:0000313" key="1">
    <source>
        <dbReference type="EMBL" id="ACG43861.1"/>
    </source>
</evidence>
<organism evidence="1">
    <name type="scientific">Zea mays</name>
    <name type="common">Maize</name>
    <dbReference type="NCBI Taxonomy" id="4577"/>
    <lineage>
        <taxon>Eukaryota</taxon>
        <taxon>Viridiplantae</taxon>
        <taxon>Streptophyta</taxon>
        <taxon>Embryophyta</taxon>
        <taxon>Tracheophyta</taxon>
        <taxon>Spermatophyta</taxon>
        <taxon>Magnoliopsida</taxon>
        <taxon>Liliopsida</taxon>
        <taxon>Poales</taxon>
        <taxon>Poaceae</taxon>
        <taxon>PACMAD clade</taxon>
        <taxon>Panicoideae</taxon>
        <taxon>Andropogonodae</taxon>
        <taxon>Andropogoneae</taxon>
        <taxon>Tripsacinae</taxon>
        <taxon>Zea</taxon>
    </lineage>
</organism>
<dbReference type="EMBL" id="EU971743">
    <property type="protein sequence ID" value="ACG43861.1"/>
    <property type="molecule type" value="mRNA"/>
</dbReference>